<dbReference type="SUPFAM" id="SSF55874">
    <property type="entry name" value="ATPase domain of HSP90 chaperone/DNA topoisomerase II/histidine kinase"/>
    <property type="match status" value="1"/>
</dbReference>
<comment type="caution">
    <text evidence="8">The sequence shown here is derived from an EMBL/GenBank/DDBJ whole genome shotgun (WGS) entry which is preliminary data.</text>
</comment>
<feature type="domain" description="Histidine kinase" evidence="7">
    <location>
        <begin position="1"/>
        <end position="125"/>
    </location>
</feature>
<dbReference type="InterPro" id="IPR036890">
    <property type="entry name" value="HATPase_C_sf"/>
</dbReference>
<dbReference type="PROSITE" id="PS50109">
    <property type="entry name" value="HIS_KIN"/>
    <property type="match status" value="1"/>
</dbReference>
<dbReference type="SMART" id="SM00387">
    <property type="entry name" value="HATPase_c"/>
    <property type="match status" value="1"/>
</dbReference>
<keyword evidence="5" id="KW-0418">Kinase</keyword>
<reference evidence="8" key="1">
    <citation type="journal article" date="2014" name="Front. Microbiol.">
        <title>High frequency of phylogenetically diverse reductive dehalogenase-homologous genes in deep subseafloor sedimentary metagenomes.</title>
        <authorList>
            <person name="Kawai M."/>
            <person name="Futagami T."/>
            <person name="Toyoda A."/>
            <person name="Takaki Y."/>
            <person name="Nishi S."/>
            <person name="Hori S."/>
            <person name="Arai W."/>
            <person name="Tsubouchi T."/>
            <person name="Morono Y."/>
            <person name="Uchiyama I."/>
            <person name="Ito T."/>
            <person name="Fujiyama A."/>
            <person name="Inagaki F."/>
            <person name="Takami H."/>
        </authorList>
    </citation>
    <scope>NUCLEOTIDE SEQUENCE</scope>
    <source>
        <strain evidence="8">Expedition CK06-06</strain>
    </source>
</reference>
<evidence type="ECO:0000256" key="4">
    <source>
        <dbReference type="ARBA" id="ARBA00022679"/>
    </source>
</evidence>
<keyword evidence="3" id="KW-0597">Phosphoprotein</keyword>
<evidence type="ECO:0000259" key="7">
    <source>
        <dbReference type="PROSITE" id="PS50109"/>
    </source>
</evidence>
<dbReference type="PANTHER" id="PTHR43711">
    <property type="entry name" value="TWO-COMPONENT HISTIDINE KINASE"/>
    <property type="match status" value="1"/>
</dbReference>
<organism evidence="8">
    <name type="scientific">marine sediment metagenome</name>
    <dbReference type="NCBI Taxonomy" id="412755"/>
    <lineage>
        <taxon>unclassified sequences</taxon>
        <taxon>metagenomes</taxon>
        <taxon>ecological metagenomes</taxon>
    </lineage>
</organism>
<evidence type="ECO:0000256" key="1">
    <source>
        <dbReference type="ARBA" id="ARBA00000085"/>
    </source>
</evidence>
<accession>X1VKN2</accession>
<dbReference type="Gene3D" id="3.30.565.10">
    <property type="entry name" value="Histidine kinase-like ATPase, C-terminal domain"/>
    <property type="match status" value="1"/>
</dbReference>
<sequence>NELPTIWADDGRLQEVFVNLCENAMRYTPPAGTISVTVKQSDNTLQCSVADTGVGIAPEFHERVFEKFVAGSRGPKESRTKPTAAGLGLGLALVKRIVELHNGNIELDSAPGQGATFIVTLPLDPPEELEDASDSPGADS</sequence>
<dbReference type="InterPro" id="IPR050736">
    <property type="entry name" value="Sensor_HK_Regulatory"/>
</dbReference>
<dbReference type="PANTHER" id="PTHR43711:SF28">
    <property type="entry name" value="SENSOR HISTIDINE KINASE YXDK"/>
    <property type="match status" value="1"/>
</dbReference>
<protein>
    <recommendedName>
        <fullName evidence="2">histidine kinase</fullName>
        <ecNumber evidence="2">2.7.13.3</ecNumber>
    </recommendedName>
</protein>
<evidence type="ECO:0000256" key="6">
    <source>
        <dbReference type="ARBA" id="ARBA00023012"/>
    </source>
</evidence>
<gene>
    <name evidence="8" type="ORF">S12H4_59972</name>
</gene>
<dbReference type="EMBL" id="BARW01039345">
    <property type="protein sequence ID" value="GAJ19727.1"/>
    <property type="molecule type" value="Genomic_DNA"/>
</dbReference>
<dbReference type="FunFam" id="3.30.565.10:FF:000006">
    <property type="entry name" value="Sensor histidine kinase WalK"/>
    <property type="match status" value="1"/>
</dbReference>
<evidence type="ECO:0000256" key="5">
    <source>
        <dbReference type="ARBA" id="ARBA00022777"/>
    </source>
</evidence>
<proteinExistence type="predicted"/>
<keyword evidence="4" id="KW-0808">Transferase</keyword>
<dbReference type="AlphaFoldDB" id="X1VKN2"/>
<evidence type="ECO:0000256" key="3">
    <source>
        <dbReference type="ARBA" id="ARBA00022553"/>
    </source>
</evidence>
<dbReference type="GO" id="GO:0000160">
    <property type="term" value="P:phosphorelay signal transduction system"/>
    <property type="evidence" value="ECO:0007669"/>
    <property type="project" value="UniProtKB-KW"/>
</dbReference>
<dbReference type="EC" id="2.7.13.3" evidence="2"/>
<evidence type="ECO:0000313" key="8">
    <source>
        <dbReference type="EMBL" id="GAJ19727.1"/>
    </source>
</evidence>
<dbReference type="PRINTS" id="PR00344">
    <property type="entry name" value="BCTRLSENSOR"/>
</dbReference>
<comment type="catalytic activity">
    <reaction evidence="1">
        <text>ATP + protein L-histidine = ADP + protein N-phospho-L-histidine.</text>
        <dbReference type="EC" id="2.7.13.3"/>
    </reaction>
</comment>
<keyword evidence="6" id="KW-0902">Two-component regulatory system</keyword>
<dbReference type="Pfam" id="PF02518">
    <property type="entry name" value="HATPase_c"/>
    <property type="match status" value="1"/>
</dbReference>
<dbReference type="InterPro" id="IPR004358">
    <property type="entry name" value="Sig_transdc_His_kin-like_C"/>
</dbReference>
<dbReference type="GO" id="GO:0004673">
    <property type="term" value="F:protein histidine kinase activity"/>
    <property type="evidence" value="ECO:0007669"/>
    <property type="project" value="UniProtKB-EC"/>
</dbReference>
<evidence type="ECO:0000256" key="2">
    <source>
        <dbReference type="ARBA" id="ARBA00012438"/>
    </source>
</evidence>
<feature type="non-terminal residue" evidence="8">
    <location>
        <position position="1"/>
    </location>
</feature>
<dbReference type="InterPro" id="IPR005467">
    <property type="entry name" value="His_kinase_dom"/>
</dbReference>
<name>X1VKN2_9ZZZZ</name>
<dbReference type="InterPro" id="IPR003594">
    <property type="entry name" value="HATPase_dom"/>
</dbReference>